<dbReference type="Proteomes" id="UP000026962">
    <property type="component" value="Chromosome 1"/>
</dbReference>
<reference evidence="2" key="2">
    <citation type="submission" date="2018-05" db="EMBL/GenBank/DDBJ databases">
        <title>OpunRS2 (Oryza punctata Reference Sequence Version 2).</title>
        <authorList>
            <person name="Zhang J."/>
            <person name="Kudrna D."/>
            <person name="Lee S."/>
            <person name="Talag J."/>
            <person name="Welchert J."/>
            <person name="Wing R.A."/>
        </authorList>
    </citation>
    <scope>NUCLEOTIDE SEQUENCE [LARGE SCALE GENOMIC DNA]</scope>
</reference>
<proteinExistence type="predicted"/>
<evidence type="ECO:0000256" key="1">
    <source>
        <dbReference type="SAM" id="MobiDB-lite"/>
    </source>
</evidence>
<protein>
    <submittedName>
        <fullName evidence="2">Uncharacterized protein</fullName>
    </submittedName>
</protein>
<reference evidence="2" key="1">
    <citation type="submission" date="2015-04" db="UniProtKB">
        <authorList>
            <consortium name="EnsemblPlants"/>
        </authorList>
    </citation>
    <scope>IDENTIFICATION</scope>
</reference>
<keyword evidence="3" id="KW-1185">Reference proteome</keyword>
<feature type="compositionally biased region" description="Basic residues" evidence="1">
    <location>
        <begin position="18"/>
        <end position="28"/>
    </location>
</feature>
<evidence type="ECO:0000313" key="2">
    <source>
        <dbReference type="EnsemblPlants" id="OPUNC01G09150.1"/>
    </source>
</evidence>
<organism evidence="2">
    <name type="scientific">Oryza punctata</name>
    <name type="common">Red rice</name>
    <dbReference type="NCBI Taxonomy" id="4537"/>
    <lineage>
        <taxon>Eukaryota</taxon>
        <taxon>Viridiplantae</taxon>
        <taxon>Streptophyta</taxon>
        <taxon>Embryophyta</taxon>
        <taxon>Tracheophyta</taxon>
        <taxon>Spermatophyta</taxon>
        <taxon>Magnoliopsida</taxon>
        <taxon>Liliopsida</taxon>
        <taxon>Poales</taxon>
        <taxon>Poaceae</taxon>
        <taxon>BOP clade</taxon>
        <taxon>Oryzoideae</taxon>
        <taxon>Oryzeae</taxon>
        <taxon>Oryzinae</taxon>
        <taxon>Oryza</taxon>
    </lineage>
</organism>
<dbReference type="AlphaFoldDB" id="A0A0E0JGC0"/>
<evidence type="ECO:0000313" key="3">
    <source>
        <dbReference type="Proteomes" id="UP000026962"/>
    </source>
</evidence>
<dbReference type="Gramene" id="OPUNC01G09150.1">
    <property type="protein sequence ID" value="OPUNC01G09150.1"/>
    <property type="gene ID" value="OPUNC01G09150"/>
</dbReference>
<sequence length="99" mass="10883">MAERPPEEGSGGDGGKNNKNRKGKGKKKVVPEYGKNRHGMLVGFNFVPKNLELFVIPVCKLVHGELSGTLNNIFKQIRILEFHPHDSGGSRTKNMDGPT</sequence>
<dbReference type="HOGENOM" id="CLU_2324367_0_0_1"/>
<name>A0A0E0JGC0_ORYPU</name>
<accession>A0A0E0JGC0</accession>
<feature type="region of interest" description="Disordered" evidence="1">
    <location>
        <begin position="1"/>
        <end position="32"/>
    </location>
</feature>
<dbReference type="EnsemblPlants" id="OPUNC01G09150.1">
    <property type="protein sequence ID" value="OPUNC01G09150.1"/>
    <property type="gene ID" value="OPUNC01G09150"/>
</dbReference>